<evidence type="ECO:0000256" key="2">
    <source>
        <dbReference type="SAM" id="SignalP"/>
    </source>
</evidence>
<gene>
    <name evidence="4" type="primary">maa1</name>
</gene>
<organism evidence="4">
    <name type="scientific">Metamycoplasma arthritidis</name>
    <name type="common">Mycoplasma arthritidis</name>
    <dbReference type="NCBI Taxonomy" id="2111"/>
    <lineage>
        <taxon>Bacteria</taxon>
        <taxon>Bacillati</taxon>
        <taxon>Mycoplasmatota</taxon>
        <taxon>Mycoplasmoidales</taxon>
        <taxon>Metamycoplasmataceae</taxon>
        <taxon>Metamycoplasma</taxon>
    </lineage>
</organism>
<protein>
    <submittedName>
        <fullName evidence="4">Putative adhesin MAA1</fullName>
    </submittedName>
</protein>
<evidence type="ECO:0000313" key="3">
    <source>
        <dbReference type="EMBL" id="AAF03945.1"/>
    </source>
</evidence>
<accession>Q9R3F3</accession>
<feature type="chain" id="PRO_5007717548" evidence="2">
    <location>
        <begin position="30"/>
        <end position="67"/>
    </location>
</feature>
<feature type="signal peptide" evidence="2">
    <location>
        <begin position="1"/>
        <end position="29"/>
    </location>
</feature>
<feature type="compositionally biased region" description="Basic and acidic residues" evidence="1">
    <location>
        <begin position="31"/>
        <end position="55"/>
    </location>
</feature>
<keyword evidence="2" id="KW-0732">Signal</keyword>
<name>Q9R3F3_METAT</name>
<dbReference type="EMBL" id="AF154922">
    <property type="protein sequence ID" value="AAF03945.1"/>
    <property type="molecule type" value="Genomic_DNA"/>
</dbReference>
<reference evidence="4" key="1">
    <citation type="journal article" date="2000" name="Infect. Immun.">
        <title>Molecular characterization of Mycoplasma arthritidis membrane lipoprotein MAA1.</title>
        <authorList>
            <person name="Washburn L.R."/>
            <person name="Miller E.J."/>
            <person name="Weaver K.E."/>
        </authorList>
    </citation>
    <scope>NUCLEOTIDE SEQUENCE</scope>
    <source>
        <strain evidence="3">158</strain>
        <strain evidence="4">H39</strain>
    </source>
</reference>
<evidence type="ECO:0000256" key="1">
    <source>
        <dbReference type="SAM" id="MobiDB-lite"/>
    </source>
</evidence>
<dbReference type="AlphaFoldDB" id="Q9R3F3"/>
<feature type="compositionally biased region" description="Polar residues" evidence="1">
    <location>
        <begin position="56"/>
        <end position="67"/>
    </location>
</feature>
<proteinExistence type="predicted"/>
<dbReference type="EMBL" id="AF154923">
    <property type="protein sequence ID" value="AAF03946.1"/>
    <property type="molecule type" value="Genomic_DNA"/>
</dbReference>
<sequence>MKKFKKNLSLLTVSILGTTLFATSVVAAACDDTKKKPEEPKKEDSKQKPDQKQEQGQEITELNNWLK</sequence>
<feature type="region of interest" description="Disordered" evidence="1">
    <location>
        <begin position="30"/>
        <end position="67"/>
    </location>
</feature>
<dbReference type="PROSITE" id="PS51257">
    <property type="entry name" value="PROKAR_LIPOPROTEIN"/>
    <property type="match status" value="1"/>
</dbReference>
<evidence type="ECO:0000313" key="4">
    <source>
        <dbReference type="EMBL" id="AAF03946.1"/>
    </source>
</evidence>